<comment type="subcellular location">
    <subcellularLocation>
        <location evidence="1">Cell membrane</location>
        <topology evidence="1">Multi-pass membrane protein</topology>
    </subcellularLocation>
</comment>
<feature type="domain" description="Amino acid permease N-terminal" evidence="22">
    <location>
        <begin position="86"/>
        <end position="132"/>
    </location>
</feature>
<feature type="transmembrane region" description="Helical" evidence="19">
    <location>
        <begin position="192"/>
        <end position="218"/>
    </location>
</feature>
<evidence type="ECO:0000256" key="18">
    <source>
        <dbReference type="SAM" id="MobiDB-lite"/>
    </source>
</evidence>
<keyword evidence="3" id="KW-0813">Transport</keyword>
<dbReference type="Pfam" id="PF08403">
    <property type="entry name" value="AA_permease_N"/>
    <property type="match status" value="1"/>
</dbReference>
<evidence type="ECO:0000256" key="13">
    <source>
        <dbReference type="ARBA" id="ARBA00023136"/>
    </source>
</evidence>
<dbReference type="InterPro" id="IPR004841">
    <property type="entry name" value="AA-permease/SLC12A_dom"/>
</dbReference>
<dbReference type="Pfam" id="PF03522">
    <property type="entry name" value="SLC12"/>
    <property type="match status" value="1"/>
</dbReference>
<feature type="transmembrane region" description="Helical" evidence="19">
    <location>
        <begin position="286"/>
        <end position="305"/>
    </location>
</feature>
<feature type="compositionally biased region" description="Polar residues" evidence="18">
    <location>
        <begin position="1"/>
        <end position="14"/>
    </location>
</feature>
<evidence type="ECO:0000313" key="23">
    <source>
        <dbReference type="Ensembl" id="ENSEBUP00000022176.1"/>
    </source>
</evidence>
<dbReference type="Proteomes" id="UP000694388">
    <property type="component" value="Unplaced"/>
</dbReference>
<dbReference type="InterPro" id="IPR004842">
    <property type="entry name" value="SLC12A_fam"/>
</dbReference>
<dbReference type="GO" id="GO:0008511">
    <property type="term" value="F:sodium:potassium:chloride symporter activity"/>
    <property type="evidence" value="ECO:0007669"/>
    <property type="project" value="TreeGrafter"/>
</dbReference>
<evidence type="ECO:0000256" key="10">
    <source>
        <dbReference type="ARBA" id="ARBA00022989"/>
    </source>
</evidence>
<dbReference type="AlphaFoldDB" id="A0A8C4QZN4"/>
<evidence type="ECO:0000256" key="19">
    <source>
        <dbReference type="SAM" id="Phobius"/>
    </source>
</evidence>
<evidence type="ECO:0000256" key="9">
    <source>
        <dbReference type="ARBA" id="ARBA00022958"/>
    </source>
</evidence>
<keyword evidence="24" id="KW-1185">Reference proteome</keyword>
<evidence type="ECO:0000256" key="15">
    <source>
        <dbReference type="ARBA" id="ARBA00023201"/>
    </source>
</evidence>
<keyword evidence="9" id="KW-0630">Potassium</keyword>
<dbReference type="PANTHER" id="PTHR11827:SF103">
    <property type="entry name" value="SODIUM CHLORIDE COTRANSPORTER 69, ISOFORM E"/>
    <property type="match status" value="1"/>
</dbReference>
<feature type="transmembrane region" description="Helical" evidence="19">
    <location>
        <begin position="587"/>
        <end position="605"/>
    </location>
</feature>
<evidence type="ECO:0000256" key="4">
    <source>
        <dbReference type="ARBA" id="ARBA00022475"/>
    </source>
</evidence>
<evidence type="ECO:0000313" key="24">
    <source>
        <dbReference type="Proteomes" id="UP000694388"/>
    </source>
</evidence>
<proteinExistence type="inferred from homology"/>
<evidence type="ECO:0000259" key="21">
    <source>
        <dbReference type="Pfam" id="PF03522"/>
    </source>
</evidence>
<feature type="transmembrane region" description="Helical" evidence="19">
    <location>
        <begin position="239"/>
        <end position="260"/>
    </location>
</feature>
<keyword evidence="6" id="KW-0597">Phosphoprotein</keyword>
<dbReference type="GO" id="GO:0016324">
    <property type="term" value="C:apical plasma membrane"/>
    <property type="evidence" value="ECO:0007669"/>
    <property type="project" value="TreeGrafter"/>
</dbReference>
<feature type="compositionally biased region" description="Polar residues" evidence="18">
    <location>
        <begin position="60"/>
        <end position="78"/>
    </location>
</feature>
<evidence type="ECO:0000256" key="16">
    <source>
        <dbReference type="ARBA" id="ARBA00023214"/>
    </source>
</evidence>
<dbReference type="Ensembl" id="ENSEBUT00000022788.1">
    <property type="protein sequence ID" value="ENSEBUP00000022212.1"/>
    <property type="gene ID" value="ENSEBUG00000013668.1"/>
</dbReference>
<evidence type="ECO:0000256" key="17">
    <source>
        <dbReference type="ARBA" id="ARBA00048452"/>
    </source>
</evidence>
<keyword evidence="13 19" id="KW-0472">Membrane</keyword>
<dbReference type="GO" id="GO:0055078">
    <property type="term" value="P:sodium ion homeostasis"/>
    <property type="evidence" value="ECO:0007669"/>
    <property type="project" value="TreeGrafter"/>
</dbReference>
<reference evidence="23" key="1">
    <citation type="submission" date="2025-05" db="UniProtKB">
        <authorList>
            <consortium name="Ensembl"/>
        </authorList>
    </citation>
    <scope>IDENTIFICATION</scope>
</reference>
<dbReference type="Pfam" id="PF00324">
    <property type="entry name" value="AA_permease"/>
    <property type="match status" value="1"/>
</dbReference>
<sequence>MSETLQLAETSRSLGGSRFKVNVVDEEDGQEGVEKEAEDPQSPAHDPKLARSAPRVNFVPRSSESSGQVTENGETQYSYPTGYDTHTYLRTFGHNTMDALPRIDHYRNTTGALAEKLARPTLAELHDLEDEDGIDVVNGRRGPSSPTIEATRDKGGAIKFGWIRGVLVRCMLNIWGVMLFIRLSWIVGQSGIGLSVVIVLMSTVVTVLTTLSMSAICTNGHIRGGGAYYLISRSLGPEFGGSIGLIFSFANAVAVAMYVVGFAETMRDLLQDYGIVMVDETNDVRIIGLLTVILIFGVSVAGMEWEAKAQLLLLLILLAAIVNFFIGTVIPPDDVKQSQGIFSYKAAIFSENFGPDFRHSETFFSVFSIFFPAATGILAGANISGDLEDPQRAIPLGTMLAIVITTVTYVLAAICVGATTVRDATGALNDSVPLSSFANCTEAACNLGYNFTTCTVSSCGYGLVNNFQVMSTISAFAPLITAGIFSATLSSALASFVGAPKIFQALCIDHIYPKLNYFSVGYGRNNEPIRGYVLAFFIALGFILIGELNTIAPIISNFFLASYTLINYSCFHASLANSPGWRPAFQYYNMWVSLFGAVLCCAVMFIINWWAALVTCFVVLGLYLYVAYKKPDVNWGSSTQALSYQQALQSALRLYGVEEHVKNFRPQCLVLTGPPEIRPALTDFVHAFTKNVGLMVCGHVVMGARRTLPRELAMHTARQHTVLLQRCRSAFYSGVGGENLREGAMHLLQACGVGRLKPNTIVLGFKRNWRTVDAQEFEDYINIIHDAFDFQYSVAVFRMRDGLDISNILNAQEELAVPEPPETLKQSPGGSVGPVMTEAGQVQIVPYEPSNISRSFDVTAASSRKRSKTQPLLLCMRSASHPPKSPLSARVQLSEHEQKLFHESQQYRHKQSSGTVDVWWLFDDGGLTLLIPYILTTKKKWQNCRIRIFIGGKINRMDHDKRMMATLLNKFRIDFSDIEVLGEMNKKPDKESVRIFEEMIEPFRIHEDDIGEEVADVLKKECPWKITDDEMERSRDKTNRQIRLNELLHKYSGDAKLIVITLPVARKGVVPSALYLAWLEVISQDLPSTLLIRGNQQSVLTFYS</sequence>
<evidence type="ECO:0000256" key="2">
    <source>
        <dbReference type="ARBA" id="ARBA00010593"/>
    </source>
</evidence>
<keyword evidence="5" id="KW-0633">Potassium transport</keyword>
<keyword evidence="4" id="KW-1003">Cell membrane</keyword>
<evidence type="ECO:0000256" key="14">
    <source>
        <dbReference type="ARBA" id="ARBA00023180"/>
    </source>
</evidence>
<evidence type="ECO:0000256" key="1">
    <source>
        <dbReference type="ARBA" id="ARBA00004651"/>
    </source>
</evidence>
<comment type="catalytic activity">
    <reaction evidence="17">
        <text>K(+)(out) + 2 chloride(out) + Na(+)(out) = K(+)(in) + 2 chloride(in) + Na(+)(in)</text>
        <dbReference type="Rhea" id="RHEA:72395"/>
        <dbReference type="ChEBI" id="CHEBI:17996"/>
        <dbReference type="ChEBI" id="CHEBI:29101"/>
        <dbReference type="ChEBI" id="CHEBI:29103"/>
    </reaction>
    <physiologicalReaction direction="left-to-right" evidence="17">
        <dbReference type="Rhea" id="RHEA:72396"/>
    </physiologicalReaction>
</comment>
<dbReference type="NCBIfam" id="TIGR00930">
    <property type="entry name" value="2a30"/>
    <property type="match status" value="1"/>
</dbReference>
<organism evidence="23 24">
    <name type="scientific">Eptatretus burgeri</name>
    <name type="common">Inshore hagfish</name>
    <dbReference type="NCBI Taxonomy" id="7764"/>
    <lineage>
        <taxon>Eukaryota</taxon>
        <taxon>Metazoa</taxon>
        <taxon>Chordata</taxon>
        <taxon>Craniata</taxon>
        <taxon>Vertebrata</taxon>
        <taxon>Cyclostomata</taxon>
        <taxon>Myxini</taxon>
        <taxon>Myxiniformes</taxon>
        <taxon>Myxinidae</taxon>
        <taxon>Eptatretinae</taxon>
        <taxon>Eptatretus</taxon>
    </lineage>
</organism>
<feature type="transmembrane region" description="Helical" evidence="19">
    <location>
        <begin position="611"/>
        <end position="628"/>
    </location>
</feature>
<dbReference type="GeneTree" id="ENSGT00940000155742"/>
<dbReference type="InterPro" id="IPR002443">
    <property type="entry name" value="SLC12A1/SLC12A2"/>
</dbReference>
<evidence type="ECO:0000256" key="3">
    <source>
        <dbReference type="ARBA" id="ARBA00022448"/>
    </source>
</evidence>
<dbReference type="Ensembl" id="ENSEBUT00000022752.1">
    <property type="protein sequence ID" value="ENSEBUP00000022176.1"/>
    <property type="gene ID" value="ENSEBUG00000013668.1"/>
</dbReference>
<dbReference type="Gene3D" id="1.20.1740.10">
    <property type="entry name" value="Amino acid/polyamine transporter I"/>
    <property type="match status" value="1"/>
</dbReference>
<feature type="domain" description="SLC12A transporter C-terminal" evidence="21">
    <location>
        <begin position="678"/>
        <end position="1104"/>
    </location>
</feature>
<keyword evidence="12" id="KW-0406">Ion transport</keyword>
<dbReference type="InterPro" id="IPR013612">
    <property type="entry name" value="AA_permease_N"/>
</dbReference>
<comment type="similarity">
    <text evidence="2">Belongs to the SLC12A transporter family.</text>
</comment>
<dbReference type="PRINTS" id="PR01207">
    <property type="entry name" value="NAKCLTRNSPRT"/>
</dbReference>
<dbReference type="GO" id="GO:1990573">
    <property type="term" value="P:potassium ion import across plasma membrane"/>
    <property type="evidence" value="ECO:0007669"/>
    <property type="project" value="TreeGrafter"/>
</dbReference>
<evidence type="ECO:0000256" key="7">
    <source>
        <dbReference type="ARBA" id="ARBA00022692"/>
    </source>
</evidence>
<evidence type="ECO:0000256" key="8">
    <source>
        <dbReference type="ARBA" id="ARBA00022847"/>
    </source>
</evidence>
<feature type="domain" description="Amino acid permease/ SLC12A" evidence="20">
    <location>
        <begin position="165"/>
        <end position="669"/>
    </location>
</feature>
<keyword evidence="7 19" id="KW-0812">Transmembrane</keyword>
<feature type="compositionally biased region" description="Acidic residues" evidence="18">
    <location>
        <begin position="24"/>
        <end position="39"/>
    </location>
</feature>
<keyword evidence="10 19" id="KW-1133">Transmembrane helix</keyword>
<feature type="transmembrane region" description="Helical" evidence="19">
    <location>
        <begin position="166"/>
        <end position="186"/>
    </location>
</feature>
<dbReference type="GO" id="GO:0006884">
    <property type="term" value="P:cell volume homeostasis"/>
    <property type="evidence" value="ECO:0007669"/>
    <property type="project" value="TreeGrafter"/>
</dbReference>
<dbReference type="InterPro" id="IPR018491">
    <property type="entry name" value="SLC12_C"/>
</dbReference>
<dbReference type="GO" id="GO:0055075">
    <property type="term" value="P:potassium ion homeostasis"/>
    <property type="evidence" value="ECO:0007669"/>
    <property type="project" value="TreeGrafter"/>
</dbReference>
<accession>A0A8C4QZN4</accession>
<dbReference type="FunFam" id="1.20.1740.10:FF:000022">
    <property type="entry name" value="Bumetanide-sensitive na-k-cl cotransport protein"/>
    <property type="match status" value="1"/>
</dbReference>
<name>A0A8C4QZN4_EPTBU</name>
<evidence type="ECO:0000256" key="5">
    <source>
        <dbReference type="ARBA" id="ARBA00022538"/>
    </source>
</evidence>
<keyword evidence="15" id="KW-0739">Sodium transport</keyword>
<feature type="transmembrane region" description="Helical" evidence="19">
    <location>
        <begin position="312"/>
        <end position="330"/>
    </location>
</feature>
<evidence type="ECO:0000256" key="11">
    <source>
        <dbReference type="ARBA" id="ARBA00023053"/>
    </source>
</evidence>
<keyword evidence="16" id="KW-0868">Chloride</keyword>
<evidence type="ECO:0000259" key="22">
    <source>
        <dbReference type="Pfam" id="PF08403"/>
    </source>
</evidence>
<evidence type="ECO:0000256" key="12">
    <source>
        <dbReference type="ARBA" id="ARBA00023065"/>
    </source>
</evidence>
<feature type="transmembrane region" description="Helical" evidence="19">
    <location>
        <begin position="531"/>
        <end position="548"/>
    </location>
</feature>
<feature type="transmembrane region" description="Helical" evidence="19">
    <location>
        <begin position="475"/>
        <end position="497"/>
    </location>
</feature>
<feature type="transmembrane region" description="Helical" evidence="19">
    <location>
        <begin position="362"/>
        <end position="381"/>
    </location>
</feature>
<dbReference type="PANTHER" id="PTHR11827">
    <property type="entry name" value="SOLUTE CARRIER FAMILY 12, CATION COTRANSPORTERS"/>
    <property type="match status" value="1"/>
</dbReference>
<evidence type="ECO:0000256" key="6">
    <source>
        <dbReference type="ARBA" id="ARBA00022553"/>
    </source>
</evidence>
<protein>
    <submittedName>
        <fullName evidence="23">Uncharacterized protein</fullName>
    </submittedName>
</protein>
<dbReference type="GO" id="GO:0055064">
    <property type="term" value="P:chloride ion homeostasis"/>
    <property type="evidence" value="ECO:0007669"/>
    <property type="project" value="TreeGrafter"/>
</dbReference>
<evidence type="ECO:0000259" key="20">
    <source>
        <dbReference type="Pfam" id="PF00324"/>
    </source>
</evidence>
<keyword evidence="14" id="KW-0325">Glycoprotein</keyword>
<feature type="region of interest" description="Disordered" evidence="18">
    <location>
        <begin position="1"/>
        <end position="78"/>
    </location>
</feature>
<keyword evidence="11" id="KW-0915">Sodium</keyword>
<keyword evidence="8" id="KW-0769">Symport</keyword>
<feature type="transmembrane region" description="Helical" evidence="19">
    <location>
        <begin position="393"/>
        <end position="419"/>
    </location>
</feature>